<protein>
    <recommendedName>
        <fullName evidence="4">Flagellin C-terminal domain-containing protein</fullName>
    </recommendedName>
</protein>
<comment type="similarity">
    <text evidence="2">Belongs to the bacterial flagellin family.</text>
</comment>
<dbReference type="EMBL" id="RHHQ01000002">
    <property type="protein sequence ID" value="RNB92686.1"/>
    <property type="molecule type" value="Genomic_DNA"/>
</dbReference>
<evidence type="ECO:0000256" key="2">
    <source>
        <dbReference type="ARBA" id="ARBA00005709"/>
    </source>
</evidence>
<dbReference type="SUPFAM" id="SSF64518">
    <property type="entry name" value="Phase 1 flagellin"/>
    <property type="match status" value="1"/>
</dbReference>
<dbReference type="PANTHER" id="PTHR42792">
    <property type="entry name" value="FLAGELLIN"/>
    <property type="match status" value="1"/>
</dbReference>
<evidence type="ECO:0000256" key="3">
    <source>
        <dbReference type="ARBA" id="ARBA00023143"/>
    </source>
</evidence>
<gene>
    <name evidence="5" type="ORF">EDM56_00405</name>
</gene>
<organism evidence="5 6">
    <name type="scientific">Brevibacillus fluminis</name>
    <dbReference type="NCBI Taxonomy" id="511487"/>
    <lineage>
        <taxon>Bacteria</taxon>
        <taxon>Bacillati</taxon>
        <taxon>Bacillota</taxon>
        <taxon>Bacilli</taxon>
        <taxon>Bacillales</taxon>
        <taxon>Paenibacillaceae</taxon>
        <taxon>Brevibacillus</taxon>
    </lineage>
</organism>
<keyword evidence="6" id="KW-1185">Reference proteome</keyword>
<reference evidence="5 6" key="1">
    <citation type="submission" date="2018-10" db="EMBL/GenBank/DDBJ databases">
        <title>Phylogenomics of Brevibacillus.</title>
        <authorList>
            <person name="Dunlap C."/>
        </authorList>
    </citation>
    <scope>NUCLEOTIDE SEQUENCE [LARGE SCALE GENOMIC DNA]</scope>
    <source>
        <strain evidence="5 6">JCM 15716</strain>
    </source>
</reference>
<dbReference type="Gene3D" id="1.20.1330.10">
    <property type="entry name" value="f41 fragment of flagellin, N-terminal domain"/>
    <property type="match status" value="1"/>
</dbReference>
<evidence type="ECO:0000313" key="5">
    <source>
        <dbReference type="EMBL" id="RNB92686.1"/>
    </source>
</evidence>
<dbReference type="OrthoDB" id="9796789at2"/>
<dbReference type="InterPro" id="IPR042187">
    <property type="entry name" value="Flagellin_C_sub2"/>
</dbReference>
<dbReference type="Proteomes" id="UP000271031">
    <property type="component" value="Unassembled WGS sequence"/>
</dbReference>
<feature type="domain" description="Flagellin C-terminal" evidence="4">
    <location>
        <begin position="256"/>
        <end position="340"/>
    </location>
</feature>
<accession>A0A3M8DX22</accession>
<dbReference type="InterPro" id="IPR001492">
    <property type="entry name" value="Flagellin"/>
</dbReference>
<sequence>MKGIQHQLDLAFGENAVTVSRKAIDAGEQNLVLTANTRGAALKVFDGGATETGASKLFGGNLTASVSASVSNTSKAGTDAIHNTLDTNTKLTDLTDVDGNKLGLTAGNVINISGTQNGNAFSASITVKDNSSVSDIMNAMRNLDAFKGATVALDASNGKFVVKGANGQDKDISNLNFNAQKSSTDTTAVASFNKMFGGFTETQKAQDASSDNSLSMQIGANQGQTLAVDINDMGTKALRIQDVDVSTAKGAQSAISVINNAIESVSAERSKLGAYQNRLEHTINNLGTSSENLTASESRIRDVDMAKEMMEFQKNNILSQAAQAMLAQANQQPQGVLQLLR</sequence>
<keyword evidence="3" id="KW-0975">Bacterial flagellum</keyword>
<comment type="subcellular location">
    <subcellularLocation>
        <location evidence="1">Bacterial flagellum</location>
    </subcellularLocation>
</comment>
<comment type="caution">
    <text evidence="5">The sequence shown here is derived from an EMBL/GenBank/DDBJ whole genome shotgun (WGS) entry which is preliminary data.</text>
</comment>
<dbReference type="InterPro" id="IPR046358">
    <property type="entry name" value="Flagellin_C"/>
</dbReference>
<evidence type="ECO:0000256" key="1">
    <source>
        <dbReference type="ARBA" id="ARBA00004365"/>
    </source>
</evidence>
<evidence type="ECO:0000259" key="4">
    <source>
        <dbReference type="Pfam" id="PF00700"/>
    </source>
</evidence>
<dbReference type="GO" id="GO:0005198">
    <property type="term" value="F:structural molecule activity"/>
    <property type="evidence" value="ECO:0007669"/>
    <property type="project" value="InterPro"/>
</dbReference>
<dbReference type="AlphaFoldDB" id="A0A3M8DX22"/>
<dbReference type="Gene3D" id="6.10.10.10">
    <property type="entry name" value="Flagellar export chaperone, C-terminal domain"/>
    <property type="match status" value="1"/>
</dbReference>
<dbReference type="Pfam" id="PF00700">
    <property type="entry name" value="Flagellin_C"/>
    <property type="match status" value="1"/>
</dbReference>
<dbReference type="GO" id="GO:0009288">
    <property type="term" value="C:bacterial-type flagellum"/>
    <property type="evidence" value="ECO:0007669"/>
    <property type="project" value="UniProtKB-SubCell"/>
</dbReference>
<proteinExistence type="inferred from homology"/>
<dbReference type="PANTHER" id="PTHR42792:SF2">
    <property type="entry name" value="FLAGELLIN"/>
    <property type="match status" value="1"/>
</dbReference>
<evidence type="ECO:0000313" key="6">
    <source>
        <dbReference type="Proteomes" id="UP000271031"/>
    </source>
</evidence>
<name>A0A3M8DX22_9BACL</name>